<protein>
    <recommendedName>
        <fullName evidence="4">Bacteriocin</fullName>
    </recommendedName>
</protein>
<proteinExistence type="predicted"/>
<sequence length="120" mass="13175">MGNRKGKLFIAASAALLVSLLTMGSAAAAGGTYGKSWSTNGGWKYVGYVQIKPCELFNGGHPRVGYMRFIRQAEGFDTGRLHTRSASSPNCDTISRTETIKDFPTMVTSFYWGVDKYFDK</sequence>
<keyword evidence="1" id="KW-0732">Signal</keyword>
<feature type="signal peptide" evidence="1">
    <location>
        <begin position="1"/>
        <end position="28"/>
    </location>
</feature>
<name>A0A921FTW7_9BIFI</name>
<accession>A0A921FTW7</accession>
<evidence type="ECO:0000256" key="1">
    <source>
        <dbReference type="SAM" id="SignalP"/>
    </source>
</evidence>
<evidence type="ECO:0008006" key="4">
    <source>
        <dbReference type="Google" id="ProtNLM"/>
    </source>
</evidence>
<comment type="caution">
    <text evidence="2">The sequence shown here is derived from an EMBL/GenBank/DDBJ whole genome shotgun (WGS) entry which is preliminary data.</text>
</comment>
<reference evidence="2" key="1">
    <citation type="journal article" date="2021" name="PeerJ">
        <title>Extensive microbial diversity within the chicken gut microbiome revealed by metagenomics and culture.</title>
        <authorList>
            <person name="Gilroy R."/>
            <person name="Ravi A."/>
            <person name="Getino M."/>
            <person name="Pursley I."/>
            <person name="Horton D.L."/>
            <person name="Alikhan N.F."/>
            <person name="Baker D."/>
            <person name="Gharbi K."/>
            <person name="Hall N."/>
            <person name="Watson M."/>
            <person name="Adriaenssens E.M."/>
            <person name="Foster-Nyarko E."/>
            <person name="Jarju S."/>
            <person name="Secka A."/>
            <person name="Antonio M."/>
            <person name="Oren A."/>
            <person name="Chaudhuri R.R."/>
            <person name="La Ragione R."/>
            <person name="Hildebrand F."/>
            <person name="Pallen M.J."/>
        </authorList>
    </citation>
    <scope>NUCLEOTIDE SEQUENCE</scope>
    <source>
        <strain evidence="2">578</strain>
    </source>
</reference>
<dbReference type="Proteomes" id="UP000715651">
    <property type="component" value="Unassembled WGS sequence"/>
</dbReference>
<feature type="chain" id="PRO_5037390100" description="Bacteriocin" evidence="1">
    <location>
        <begin position="29"/>
        <end position="120"/>
    </location>
</feature>
<evidence type="ECO:0000313" key="3">
    <source>
        <dbReference type="Proteomes" id="UP000715651"/>
    </source>
</evidence>
<reference evidence="2" key="2">
    <citation type="submission" date="2021-09" db="EMBL/GenBank/DDBJ databases">
        <authorList>
            <person name="Gilroy R."/>
        </authorList>
    </citation>
    <scope>NUCLEOTIDE SEQUENCE</scope>
    <source>
        <strain evidence="2">578</strain>
    </source>
</reference>
<gene>
    <name evidence="2" type="ORF">K8U78_02000</name>
</gene>
<dbReference type="EMBL" id="DYWK01000003">
    <property type="protein sequence ID" value="HJF17929.1"/>
    <property type="molecule type" value="Genomic_DNA"/>
</dbReference>
<dbReference type="AlphaFoldDB" id="A0A921FTW7"/>
<organism evidence="2 3">
    <name type="scientific">Aeriscardovia aeriphila</name>
    <dbReference type="NCBI Taxonomy" id="218139"/>
    <lineage>
        <taxon>Bacteria</taxon>
        <taxon>Bacillati</taxon>
        <taxon>Actinomycetota</taxon>
        <taxon>Actinomycetes</taxon>
        <taxon>Bifidobacteriales</taxon>
        <taxon>Bifidobacteriaceae</taxon>
        <taxon>Aeriscardovia</taxon>
    </lineage>
</organism>
<evidence type="ECO:0000313" key="2">
    <source>
        <dbReference type="EMBL" id="HJF17929.1"/>
    </source>
</evidence>